<dbReference type="EMBL" id="JADGJH010000565">
    <property type="protein sequence ID" value="KAJ3126331.1"/>
    <property type="molecule type" value="Genomic_DNA"/>
</dbReference>
<gene>
    <name evidence="2" type="ORF">HK100_010316</name>
</gene>
<feature type="region of interest" description="Disordered" evidence="1">
    <location>
        <begin position="112"/>
        <end position="144"/>
    </location>
</feature>
<evidence type="ECO:0000256" key="1">
    <source>
        <dbReference type="SAM" id="MobiDB-lite"/>
    </source>
</evidence>
<protein>
    <submittedName>
        <fullName evidence="2">Uncharacterized protein</fullName>
    </submittedName>
</protein>
<evidence type="ECO:0000313" key="2">
    <source>
        <dbReference type="EMBL" id="KAJ3126331.1"/>
    </source>
</evidence>
<feature type="region of interest" description="Disordered" evidence="1">
    <location>
        <begin position="279"/>
        <end position="317"/>
    </location>
</feature>
<evidence type="ECO:0000313" key="3">
    <source>
        <dbReference type="Proteomes" id="UP001211907"/>
    </source>
</evidence>
<dbReference type="Proteomes" id="UP001211907">
    <property type="component" value="Unassembled WGS sequence"/>
</dbReference>
<keyword evidence="3" id="KW-1185">Reference proteome</keyword>
<feature type="compositionally biased region" description="Polar residues" evidence="1">
    <location>
        <begin position="299"/>
        <end position="309"/>
    </location>
</feature>
<dbReference type="AlphaFoldDB" id="A0AAD5T570"/>
<comment type="caution">
    <text evidence="2">The sequence shown here is derived from an EMBL/GenBank/DDBJ whole genome shotgun (WGS) entry which is preliminary data.</text>
</comment>
<sequence>MNAAWLLEIAGIMVDLELFWPFPQRYTITANHPPEKLHLDLKSKKTSNVKRVHTTSIITTKDRENESEPGSNAFYDNLRNKSIILYTWPQEFVTKTAWWPLMTCRALENAHDEHENPNSKRPPYVHQQVPENTESGGGGSKNLQQQSQLNIAGGGGLQAQKQISTWESILIHLGLSTPVSVPGRNASMMIPFDDIPGYSEPEPTRRAVSIMGQGNVAVVKSSAYLNDIGVSVQKKATSVIAQKNATMMVDAGVGIAQQQLKSVSQMANQQVQKSILAHSDPHEKLPKKSGVIGIDTGPVDSSSPYSNSEENAEKSKQSAAVFGVLKSGSKNSISVKPVEKNIGGGGVKESTGSVVFGLSQQRKSLQTDSLRAGQTTFSPHLNRIDAQKPTPLASAIIAETGIRRPSVWTKILSSAPTLPSNKVIDDNHTLSPQNQVQLDFIVESIKNIEVFVRQEAKFNRDRIKRMEDLVEFEIVAGRGQREDLTKLVADMKIVVQEIHQKQVFGGNQRFE</sequence>
<reference evidence="2" key="1">
    <citation type="submission" date="2020-05" db="EMBL/GenBank/DDBJ databases">
        <title>Phylogenomic resolution of chytrid fungi.</title>
        <authorList>
            <person name="Stajich J.E."/>
            <person name="Amses K."/>
            <person name="Simmons R."/>
            <person name="Seto K."/>
            <person name="Myers J."/>
            <person name="Bonds A."/>
            <person name="Quandt C.A."/>
            <person name="Barry K."/>
            <person name="Liu P."/>
            <person name="Grigoriev I."/>
            <person name="Longcore J.E."/>
            <person name="James T.Y."/>
        </authorList>
    </citation>
    <scope>NUCLEOTIDE SEQUENCE</scope>
    <source>
        <strain evidence="2">JEL0513</strain>
    </source>
</reference>
<proteinExistence type="predicted"/>
<organism evidence="2 3">
    <name type="scientific">Physocladia obscura</name>
    <dbReference type="NCBI Taxonomy" id="109957"/>
    <lineage>
        <taxon>Eukaryota</taxon>
        <taxon>Fungi</taxon>
        <taxon>Fungi incertae sedis</taxon>
        <taxon>Chytridiomycota</taxon>
        <taxon>Chytridiomycota incertae sedis</taxon>
        <taxon>Chytridiomycetes</taxon>
        <taxon>Chytridiales</taxon>
        <taxon>Chytriomycetaceae</taxon>
        <taxon>Physocladia</taxon>
    </lineage>
</organism>
<name>A0AAD5T570_9FUNG</name>
<accession>A0AAD5T570</accession>